<gene>
    <name evidence="3" type="ORF">A2478_00405</name>
</gene>
<keyword evidence="2" id="KW-0472">Membrane</keyword>
<keyword evidence="2" id="KW-1133">Transmembrane helix</keyword>
<organism evidence="3 4">
    <name type="scientific">Candidatus Falkowbacteria bacterium RIFOXYC2_FULL_36_12</name>
    <dbReference type="NCBI Taxonomy" id="1798002"/>
    <lineage>
        <taxon>Bacteria</taxon>
        <taxon>Candidatus Falkowiibacteriota</taxon>
    </lineage>
</organism>
<dbReference type="PROSITE" id="PS50005">
    <property type="entry name" value="TPR"/>
    <property type="match status" value="1"/>
</dbReference>
<sequence length="294" mass="34269">MLSLYNLVIFMIYNFIALGVIMVFLIGIGIVVARRYHQIKTIDVETISEEKEAQVRERILIERMRRRAESGKKIIKQLVKPAGGRINNFGRKMFKRISDLEKKYQKESVQKSKTDDKVDEQKINSFLQKAEEFFDKADYQEAEKSFIEVIGYDAQNIRAYKGLVNLYLEQKDYDQALQTAMFVLKLSKKKANVITKDDGYGGKIKTVDNAEEQKENYIKVGEILEEKGDERRAFEFFQKAFILNNNDPRILDLLIESAIIMRSKLAALDYLQKLEKVNPENQKLKDFKLKIAEL</sequence>
<dbReference type="InterPro" id="IPR019734">
    <property type="entry name" value="TPR_rpt"/>
</dbReference>
<evidence type="ECO:0000313" key="3">
    <source>
        <dbReference type="EMBL" id="OGF30897.1"/>
    </source>
</evidence>
<keyword evidence="2" id="KW-0812">Transmembrane</keyword>
<evidence type="ECO:0000256" key="1">
    <source>
        <dbReference type="PROSITE-ProRule" id="PRU00339"/>
    </source>
</evidence>
<dbReference type="STRING" id="1798002.A2478_00405"/>
<accession>A0A1F5SVY7</accession>
<dbReference type="SUPFAM" id="SSF48452">
    <property type="entry name" value="TPR-like"/>
    <property type="match status" value="1"/>
</dbReference>
<dbReference type="AlphaFoldDB" id="A0A1F5SVY7"/>
<dbReference type="InterPro" id="IPR011990">
    <property type="entry name" value="TPR-like_helical_dom_sf"/>
</dbReference>
<comment type="caution">
    <text evidence="3">The sequence shown here is derived from an EMBL/GenBank/DDBJ whole genome shotgun (WGS) entry which is preliminary data.</text>
</comment>
<dbReference type="SMART" id="SM00028">
    <property type="entry name" value="TPR"/>
    <property type="match status" value="4"/>
</dbReference>
<protein>
    <submittedName>
        <fullName evidence="3">Uncharacterized protein</fullName>
    </submittedName>
</protein>
<feature type="transmembrane region" description="Helical" evidence="2">
    <location>
        <begin position="12"/>
        <end position="33"/>
    </location>
</feature>
<evidence type="ECO:0000256" key="2">
    <source>
        <dbReference type="SAM" id="Phobius"/>
    </source>
</evidence>
<dbReference type="Pfam" id="PF14559">
    <property type="entry name" value="TPR_19"/>
    <property type="match status" value="1"/>
</dbReference>
<name>A0A1F5SVY7_9BACT</name>
<dbReference type="Proteomes" id="UP000179001">
    <property type="component" value="Unassembled WGS sequence"/>
</dbReference>
<reference evidence="3 4" key="1">
    <citation type="journal article" date="2016" name="Nat. Commun.">
        <title>Thousands of microbial genomes shed light on interconnected biogeochemical processes in an aquifer system.</title>
        <authorList>
            <person name="Anantharaman K."/>
            <person name="Brown C.T."/>
            <person name="Hug L.A."/>
            <person name="Sharon I."/>
            <person name="Castelle C.J."/>
            <person name="Probst A.J."/>
            <person name="Thomas B.C."/>
            <person name="Singh A."/>
            <person name="Wilkins M.J."/>
            <person name="Karaoz U."/>
            <person name="Brodie E.L."/>
            <person name="Williams K.H."/>
            <person name="Hubbard S.S."/>
            <person name="Banfield J.F."/>
        </authorList>
    </citation>
    <scope>NUCLEOTIDE SEQUENCE [LARGE SCALE GENOMIC DNA]</scope>
</reference>
<feature type="repeat" description="TPR" evidence="1">
    <location>
        <begin position="214"/>
        <end position="247"/>
    </location>
</feature>
<keyword evidence="1" id="KW-0802">TPR repeat</keyword>
<evidence type="ECO:0000313" key="4">
    <source>
        <dbReference type="Proteomes" id="UP000179001"/>
    </source>
</evidence>
<proteinExistence type="predicted"/>
<dbReference type="Gene3D" id="1.25.40.10">
    <property type="entry name" value="Tetratricopeptide repeat domain"/>
    <property type="match status" value="2"/>
</dbReference>
<dbReference type="EMBL" id="MFGJ01000008">
    <property type="protein sequence ID" value="OGF30897.1"/>
    <property type="molecule type" value="Genomic_DNA"/>
</dbReference>